<accession>A0A8S5M6I7</accession>
<evidence type="ECO:0000313" key="6">
    <source>
        <dbReference type="EMBL" id="DAD77830.1"/>
    </source>
</evidence>
<keyword evidence="2 5" id="KW-0812">Transmembrane</keyword>
<feature type="transmembrane region" description="Helical" evidence="5">
    <location>
        <begin position="91"/>
        <end position="109"/>
    </location>
</feature>
<organism evidence="6">
    <name type="scientific">Myoviridae sp. ctlRg1</name>
    <dbReference type="NCBI Taxonomy" id="2826692"/>
    <lineage>
        <taxon>Viruses</taxon>
        <taxon>Duplodnaviria</taxon>
        <taxon>Heunggongvirae</taxon>
        <taxon>Uroviricota</taxon>
        <taxon>Caudoviricetes</taxon>
    </lineage>
</organism>
<dbReference type="Pfam" id="PF05105">
    <property type="entry name" value="Phage_holin_4_1"/>
    <property type="match status" value="1"/>
</dbReference>
<evidence type="ECO:0000256" key="1">
    <source>
        <dbReference type="ARBA" id="ARBA00004301"/>
    </source>
</evidence>
<feature type="transmembrane region" description="Helical" evidence="5">
    <location>
        <begin position="64"/>
        <end position="85"/>
    </location>
</feature>
<keyword evidence="4 5" id="KW-0472">Membrane</keyword>
<evidence type="ECO:0000256" key="3">
    <source>
        <dbReference type="ARBA" id="ARBA00022989"/>
    </source>
</evidence>
<reference evidence="6" key="1">
    <citation type="journal article" date="2021" name="Proc. Natl. Acad. Sci. U.S.A.">
        <title>A Catalog of Tens of Thousands of Viruses from Human Metagenomes Reveals Hidden Associations with Chronic Diseases.</title>
        <authorList>
            <person name="Tisza M.J."/>
            <person name="Buck C.B."/>
        </authorList>
    </citation>
    <scope>NUCLEOTIDE SEQUENCE</scope>
    <source>
        <strain evidence="6">CtlRg1</strain>
    </source>
</reference>
<evidence type="ECO:0000256" key="5">
    <source>
        <dbReference type="SAM" id="Phobius"/>
    </source>
</evidence>
<dbReference type="InterPro" id="IPR006480">
    <property type="entry name" value="Phage_holin_4_1"/>
</dbReference>
<evidence type="ECO:0000256" key="2">
    <source>
        <dbReference type="ARBA" id="ARBA00022692"/>
    </source>
</evidence>
<name>A0A8S5M6I7_9CAUD</name>
<proteinExistence type="predicted"/>
<protein>
    <submittedName>
        <fullName evidence="6">Holin</fullName>
    </submittedName>
</protein>
<evidence type="ECO:0000256" key="4">
    <source>
        <dbReference type="ARBA" id="ARBA00023136"/>
    </source>
</evidence>
<dbReference type="GO" id="GO:0033644">
    <property type="term" value="C:host cell membrane"/>
    <property type="evidence" value="ECO:0007669"/>
    <property type="project" value="UniProtKB-SubCell"/>
</dbReference>
<dbReference type="EMBL" id="BK014834">
    <property type="protein sequence ID" value="DAD77830.1"/>
    <property type="molecule type" value="Genomic_DNA"/>
</dbReference>
<comment type="subcellular location">
    <subcellularLocation>
        <location evidence="1">Host membrane</location>
        <topology evidence="1">Multi-pass membrane protein</topology>
    </subcellularLocation>
</comment>
<feature type="transmembrane region" description="Helical" evidence="5">
    <location>
        <begin position="12"/>
        <end position="33"/>
    </location>
</feature>
<keyword evidence="3 5" id="KW-1133">Transmembrane helix</keyword>
<sequence length="161" mass="17936">MNNNLGDQIISLFLQQSVALFIVYFLVLVAIASDLISGVRKAKASGTYRSSQKYRRTACKTGKYYAGLFAVTTVDFMQIVALFHFELQGGMHIPQFPILTYVAAILIGLNELKSIFESSEDKDKAKVKEAVNLLVEIAKHKDAANVIDNIAKYVTQQNKKE</sequence>